<evidence type="ECO:0000313" key="7">
    <source>
        <dbReference type="EMBL" id="PAP78581.1"/>
    </source>
</evidence>
<feature type="transmembrane region" description="Helical" evidence="6">
    <location>
        <begin position="252"/>
        <end position="275"/>
    </location>
</feature>
<gene>
    <name evidence="7" type="ORF">BSZ37_20190</name>
</gene>
<protein>
    <recommendedName>
        <fullName evidence="9">AI-2E family transporter</fullName>
    </recommendedName>
</protein>
<dbReference type="PANTHER" id="PTHR21716:SF62">
    <property type="entry name" value="TRANSPORT PROTEIN YDBI-RELATED"/>
    <property type="match status" value="1"/>
</dbReference>
<dbReference type="InterPro" id="IPR002549">
    <property type="entry name" value="AI-2E-like"/>
</dbReference>
<feature type="transmembrane region" description="Helical" evidence="6">
    <location>
        <begin position="295"/>
        <end position="328"/>
    </location>
</feature>
<keyword evidence="3 6" id="KW-0812">Transmembrane</keyword>
<feature type="transmembrane region" description="Helical" evidence="6">
    <location>
        <begin position="222"/>
        <end position="240"/>
    </location>
</feature>
<reference evidence="7 8" key="1">
    <citation type="submission" date="2016-11" db="EMBL/GenBank/DDBJ databases">
        <title>Study of marine rhodopsin-containing bacteria.</title>
        <authorList>
            <person name="Yoshizawa S."/>
            <person name="Kumagai Y."/>
            <person name="Kogure K."/>
        </authorList>
    </citation>
    <scope>NUCLEOTIDE SEQUENCE [LARGE SCALE GENOMIC DNA]</scope>
    <source>
        <strain evidence="7 8">SAORIC-28</strain>
    </source>
</reference>
<keyword evidence="5 6" id="KW-0472">Membrane</keyword>
<evidence type="ECO:0008006" key="9">
    <source>
        <dbReference type="Google" id="ProtNLM"/>
    </source>
</evidence>
<evidence type="ECO:0000256" key="1">
    <source>
        <dbReference type="ARBA" id="ARBA00004141"/>
    </source>
</evidence>
<evidence type="ECO:0000256" key="6">
    <source>
        <dbReference type="SAM" id="Phobius"/>
    </source>
</evidence>
<dbReference type="AlphaFoldDB" id="A0A271J4X7"/>
<dbReference type="PANTHER" id="PTHR21716">
    <property type="entry name" value="TRANSMEMBRANE PROTEIN"/>
    <property type="match status" value="1"/>
</dbReference>
<feature type="transmembrane region" description="Helical" evidence="6">
    <location>
        <begin position="43"/>
        <end position="60"/>
    </location>
</feature>
<comment type="caution">
    <text evidence="7">The sequence shown here is derived from an EMBL/GenBank/DDBJ whole genome shotgun (WGS) entry which is preliminary data.</text>
</comment>
<proteinExistence type="inferred from homology"/>
<feature type="transmembrane region" description="Helical" evidence="6">
    <location>
        <begin position="197"/>
        <end position="216"/>
    </location>
</feature>
<keyword evidence="4 6" id="KW-1133">Transmembrane helix</keyword>
<accession>A0A271J4X7</accession>
<dbReference type="Pfam" id="PF01594">
    <property type="entry name" value="AI-2E_transport"/>
    <property type="match status" value="1"/>
</dbReference>
<dbReference type="GO" id="GO:0016020">
    <property type="term" value="C:membrane"/>
    <property type="evidence" value="ECO:0007669"/>
    <property type="project" value="UniProtKB-SubCell"/>
</dbReference>
<feature type="transmembrane region" description="Helical" evidence="6">
    <location>
        <begin position="21"/>
        <end position="37"/>
    </location>
</feature>
<dbReference type="OrthoDB" id="9793390at2"/>
<evidence type="ECO:0000256" key="5">
    <source>
        <dbReference type="ARBA" id="ARBA00023136"/>
    </source>
</evidence>
<keyword evidence="8" id="KW-1185">Reference proteome</keyword>
<comment type="similarity">
    <text evidence="2">Belongs to the autoinducer-2 exporter (AI-2E) (TC 2.A.86) family.</text>
</comment>
<dbReference type="GO" id="GO:0055085">
    <property type="term" value="P:transmembrane transport"/>
    <property type="evidence" value="ECO:0007669"/>
    <property type="project" value="TreeGrafter"/>
</dbReference>
<evidence type="ECO:0000313" key="8">
    <source>
        <dbReference type="Proteomes" id="UP000216339"/>
    </source>
</evidence>
<organism evidence="7 8">
    <name type="scientific">Rubrivirga marina</name>
    <dbReference type="NCBI Taxonomy" id="1196024"/>
    <lineage>
        <taxon>Bacteria</taxon>
        <taxon>Pseudomonadati</taxon>
        <taxon>Rhodothermota</taxon>
        <taxon>Rhodothermia</taxon>
        <taxon>Rhodothermales</taxon>
        <taxon>Rubricoccaceae</taxon>
        <taxon>Rubrivirga</taxon>
    </lineage>
</organism>
<sequence length="361" mass="37578">MTPTHHTPLDTPESFRQRARYVVAIVALAVVGLFVLWTTRQAVLLVFLGVSIGVLFYRASAWLAEKTGAPRGWMLALVVLLVLGGFVGAAYFGGPRVASEAQGLMEQAPELLETARERLGLPESALSVPSAIGNVGGQLLGWFSTVAGIVSGLLVVLIVAIYTAASPEVYTAAVVRLFDEEHQPFVRDMLHDMGRVLMAWIKGVAIAVAALGLMGVVGLTAIGLPAALALAAFAAALTVIPTFGPFIGWAPAVVVGFAQGTTTGLWTLALAVAAQQVEGSLITPKVQGDLIKVGPAFIVAGQIVLGGLAGFLGILLVVPILGVARILVERLYIGPFVKGEPADPDNADDPVPVSNREPTVT</sequence>
<feature type="transmembrane region" description="Helical" evidence="6">
    <location>
        <begin position="72"/>
        <end position="92"/>
    </location>
</feature>
<dbReference type="RefSeq" id="WP_095512257.1">
    <property type="nucleotide sequence ID" value="NZ_MQWD01000001.1"/>
</dbReference>
<evidence type="ECO:0000256" key="3">
    <source>
        <dbReference type="ARBA" id="ARBA00022692"/>
    </source>
</evidence>
<comment type="subcellular location">
    <subcellularLocation>
        <location evidence="1">Membrane</location>
        <topology evidence="1">Multi-pass membrane protein</topology>
    </subcellularLocation>
</comment>
<dbReference type="Proteomes" id="UP000216339">
    <property type="component" value="Unassembled WGS sequence"/>
</dbReference>
<evidence type="ECO:0000256" key="4">
    <source>
        <dbReference type="ARBA" id="ARBA00022989"/>
    </source>
</evidence>
<feature type="transmembrane region" description="Helical" evidence="6">
    <location>
        <begin position="139"/>
        <end position="162"/>
    </location>
</feature>
<name>A0A271J4X7_9BACT</name>
<evidence type="ECO:0000256" key="2">
    <source>
        <dbReference type="ARBA" id="ARBA00009773"/>
    </source>
</evidence>
<dbReference type="EMBL" id="MQWD01000001">
    <property type="protein sequence ID" value="PAP78581.1"/>
    <property type="molecule type" value="Genomic_DNA"/>
</dbReference>